<sequence length="329" mass="35841">MKLASLKSARKHGRLVVVSRDQTLAADASMIAPDLLSALECWDTRQPELEEIYSRLNDGTFIGAFAFDPAQCAAPLPCAPQWLDASAFLNHGYLMERAFNTERIPHFETIPVMYQGASDDFHGPMDDMVMASEEYGIDFEGEFGVVVGAIPMGCSPEAAEQQIRLIVQVNDWSLRALGPHEMKTGFGFLQAKPSSSFAPIAVTPDELGDAWANGRVNMHLKVEWNGARFGEPHGREMHYSFGELIAHAARTRTLSAGSVVGSGTVSNQSRAAGSACIAERRVIEIIDEGAAKTPFMQFGDRVRMQAMFDNGDAGPFGVIDQRVVALTKD</sequence>
<dbReference type="Pfam" id="PF18288">
    <property type="entry name" value="FAA_hydro_N_2"/>
    <property type="match status" value="1"/>
</dbReference>
<protein>
    <submittedName>
        <fullName evidence="3">Fumarylacetoacetate hydrolase family protein</fullName>
    </submittedName>
</protein>
<dbReference type="PANTHER" id="PTHR43211">
    <property type="entry name" value="FUMARYLACETOACETATE HYDROLASE"/>
    <property type="match status" value="1"/>
</dbReference>
<keyword evidence="3" id="KW-0378">Hydrolase</keyword>
<dbReference type="RefSeq" id="WP_369856638.1">
    <property type="nucleotide sequence ID" value="NZ_JBBKTX010000004.1"/>
</dbReference>
<organism evidence="3 4">
    <name type="scientific">Oceanobacter antarcticus</name>
    <dbReference type="NCBI Taxonomy" id="3133425"/>
    <lineage>
        <taxon>Bacteria</taxon>
        <taxon>Pseudomonadati</taxon>
        <taxon>Pseudomonadota</taxon>
        <taxon>Gammaproteobacteria</taxon>
        <taxon>Oceanospirillales</taxon>
        <taxon>Oceanospirillaceae</taxon>
        <taxon>Oceanobacter</taxon>
    </lineage>
</organism>
<evidence type="ECO:0000313" key="3">
    <source>
        <dbReference type="EMBL" id="MFK4751579.1"/>
    </source>
</evidence>
<dbReference type="SUPFAM" id="SSF56529">
    <property type="entry name" value="FAH"/>
    <property type="match status" value="1"/>
</dbReference>
<dbReference type="EMBL" id="JBBKTX010000004">
    <property type="protein sequence ID" value="MFK4751579.1"/>
    <property type="molecule type" value="Genomic_DNA"/>
</dbReference>
<comment type="caution">
    <text evidence="3">The sequence shown here is derived from an EMBL/GenBank/DDBJ whole genome shotgun (WGS) entry which is preliminary data.</text>
</comment>
<dbReference type="Gene3D" id="3.90.850.10">
    <property type="entry name" value="Fumarylacetoacetase-like, C-terminal domain"/>
    <property type="match status" value="1"/>
</dbReference>
<reference evidence="3 4" key="1">
    <citation type="submission" date="2024-03" db="EMBL/GenBank/DDBJ databases">
        <title>High-quality draft genome sequence of Oceanobacter sp. wDCs-4.</title>
        <authorList>
            <person name="Dong C."/>
        </authorList>
    </citation>
    <scope>NUCLEOTIDE SEQUENCE [LARGE SCALE GENOMIC DNA]</scope>
    <source>
        <strain evidence="4">wDCs-4</strain>
    </source>
</reference>
<feature type="domain" description="Fumarylacetoacetase N-terminal" evidence="2">
    <location>
        <begin position="1"/>
        <end position="77"/>
    </location>
</feature>
<dbReference type="Proteomes" id="UP001620597">
    <property type="component" value="Unassembled WGS sequence"/>
</dbReference>
<evidence type="ECO:0000259" key="1">
    <source>
        <dbReference type="Pfam" id="PF01557"/>
    </source>
</evidence>
<dbReference type="InterPro" id="IPR011234">
    <property type="entry name" value="Fumarylacetoacetase-like_C"/>
</dbReference>
<accession>A0ABW8NF49</accession>
<dbReference type="PANTHER" id="PTHR43211:SF1">
    <property type="entry name" value="BLL6422 PROTEIN"/>
    <property type="match status" value="1"/>
</dbReference>
<evidence type="ECO:0000259" key="2">
    <source>
        <dbReference type="Pfam" id="PF18288"/>
    </source>
</evidence>
<dbReference type="InterPro" id="IPR041072">
    <property type="entry name" value="FAA_hydro_N"/>
</dbReference>
<evidence type="ECO:0000313" key="4">
    <source>
        <dbReference type="Proteomes" id="UP001620597"/>
    </source>
</evidence>
<dbReference type="InterPro" id="IPR036663">
    <property type="entry name" value="Fumarylacetoacetase_C_sf"/>
</dbReference>
<dbReference type="GO" id="GO:0016787">
    <property type="term" value="F:hydrolase activity"/>
    <property type="evidence" value="ECO:0007669"/>
    <property type="project" value="UniProtKB-KW"/>
</dbReference>
<dbReference type="Pfam" id="PF01557">
    <property type="entry name" value="FAA_hydrolase"/>
    <property type="match status" value="1"/>
</dbReference>
<proteinExistence type="predicted"/>
<name>A0ABW8NF49_9GAMM</name>
<keyword evidence="4" id="KW-1185">Reference proteome</keyword>
<gene>
    <name evidence="3" type="ORF">WG929_04060</name>
</gene>
<feature type="domain" description="Fumarylacetoacetase-like C-terminal" evidence="1">
    <location>
        <begin position="89"/>
        <end position="323"/>
    </location>
</feature>